<evidence type="ECO:0000313" key="2">
    <source>
        <dbReference type="Proteomes" id="UP001153331"/>
    </source>
</evidence>
<dbReference type="Proteomes" id="UP001153331">
    <property type="component" value="Unassembled WGS sequence"/>
</dbReference>
<organism evidence="1 2">
    <name type="scientific">Boeremia exigua</name>
    <dbReference type="NCBI Taxonomy" id="749465"/>
    <lineage>
        <taxon>Eukaryota</taxon>
        <taxon>Fungi</taxon>
        <taxon>Dikarya</taxon>
        <taxon>Ascomycota</taxon>
        <taxon>Pezizomycotina</taxon>
        <taxon>Dothideomycetes</taxon>
        <taxon>Pleosporomycetidae</taxon>
        <taxon>Pleosporales</taxon>
        <taxon>Pleosporineae</taxon>
        <taxon>Didymellaceae</taxon>
        <taxon>Boeremia</taxon>
    </lineage>
</organism>
<dbReference type="EMBL" id="JAPHNI010000118">
    <property type="protein sequence ID" value="KAJ8115887.1"/>
    <property type="molecule type" value="Genomic_DNA"/>
</dbReference>
<gene>
    <name evidence="1" type="ORF">OPT61_g2577</name>
</gene>
<evidence type="ECO:0000313" key="1">
    <source>
        <dbReference type="EMBL" id="KAJ8115887.1"/>
    </source>
</evidence>
<comment type="caution">
    <text evidence="1">The sequence shown here is derived from an EMBL/GenBank/DDBJ whole genome shotgun (WGS) entry which is preliminary data.</text>
</comment>
<proteinExistence type="predicted"/>
<sequence>MTTSTTPTPKVPWADQPCKLIKTPQYATNKSDIFTTGATHMAHIHNAILRGYNSIYLQGPHLKEADKAAFIGYALTWYKFVKLHHDDEEAELFPKVAEVLHGKDQDIWEETHKEHESFLEGLGNYETYLTRLASPADFDGKELRKIMLTFQVPFEHHFHSEISHISSFASLPSAPAPNSPESDQAAMVFKTWGKKTVTKAGTTDVVPFFLMNLDATYEEGRWANWPPMPAPVRWGLVNVAGSWNWAWWKFASCDSAGIPRELYALGGIEAGAVI</sequence>
<reference evidence="1" key="1">
    <citation type="submission" date="2022-11" db="EMBL/GenBank/DDBJ databases">
        <title>Genome Sequence of Boeremia exigua.</title>
        <authorList>
            <person name="Buettner E."/>
        </authorList>
    </citation>
    <scope>NUCLEOTIDE SEQUENCE</scope>
    <source>
        <strain evidence="1">CU02</strain>
    </source>
</reference>
<name>A0ACC2ILA1_9PLEO</name>
<protein>
    <submittedName>
        <fullName evidence="1">Uncharacterized protein</fullName>
    </submittedName>
</protein>
<keyword evidence="2" id="KW-1185">Reference proteome</keyword>
<accession>A0ACC2ILA1</accession>